<keyword evidence="9" id="KW-1185">Reference proteome</keyword>
<dbReference type="InterPro" id="IPR036477">
    <property type="entry name" value="Formyl_transf_N_sf"/>
</dbReference>
<dbReference type="Pfam" id="PF02911">
    <property type="entry name" value="Formyl_trans_C"/>
    <property type="match status" value="1"/>
</dbReference>
<keyword evidence="3 5" id="KW-0808">Transferase</keyword>
<evidence type="ECO:0000256" key="4">
    <source>
        <dbReference type="ARBA" id="ARBA00022917"/>
    </source>
</evidence>
<dbReference type="InterPro" id="IPR002376">
    <property type="entry name" value="Formyl_transf_N"/>
</dbReference>
<feature type="domain" description="Formyl transferase N-terminal" evidence="6">
    <location>
        <begin position="2"/>
        <end position="164"/>
    </location>
</feature>
<reference evidence="8 9" key="1">
    <citation type="submission" date="2019-04" db="EMBL/GenBank/DDBJ databases">
        <title>Psychroflexus halotolerans sp. nov., isolated from a marine solar saltern.</title>
        <authorList>
            <person name="Feng X."/>
        </authorList>
    </citation>
    <scope>NUCLEOTIDE SEQUENCE [LARGE SCALE GENOMIC DNA]</scope>
    <source>
        <strain evidence="8 9">WDS2C27</strain>
    </source>
</reference>
<dbReference type="CDD" id="cd08646">
    <property type="entry name" value="FMT_core_Met-tRNA-FMT_N"/>
    <property type="match status" value="1"/>
</dbReference>
<feature type="binding site" evidence="5">
    <location>
        <begin position="103"/>
        <end position="106"/>
    </location>
    <ligand>
        <name>(6S)-5,6,7,8-tetrahydrofolate</name>
        <dbReference type="ChEBI" id="CHEBI:57453"/>
    </ligand>
</feature>
<dbReference type="InterPro" id="IPR005794">
    <property type="entry name" value="Fmt"/>
</dbReference>
<comment type="similarity">
    <text evidence="1 5">Belongs to the Fmt family.</text>
</comment>
<dbReference type="Gene3D" id="3.40.50.12230">
    <property type="match status" value="1"/>
</dbReference>
<protein>
    <recommendedName>
        <fullName evidence="2 5">Methionyl-tRNA formyltransferase</fullName>
        <ecNumber evidence="2 5">2.1.2.9</ecNumber>
    </recommendedName>
</protein>
<dbReference type="GO" id="GO:0004479">
    <property type="term" value="F:methionyl-tRNA formyltransferase activity"/>
    <property type="evidence" value="ECO:0007669"/>
    <property type="project" value="UniProtKB-UniRule"/>
</dbReference>
<dbReference type="EC" id="2.1.2.9" evidence="2 5"/>
<evidence type="ECO:0000259" key="7">
    <source>
        <dbReference type="Pfam" id="PF02911"/>
    </source>
</evidence>
<dbReference type="SUPFAM" id="SSF53328">
    <property type="entry name" value="Formyltransferase"/>
    <property type="match status" value="1"/>
</dbReference>
<evidence type="ECO:0000313" key="8">
    <source>
        <dbReference type="EMBL" id="TKS56293.1"/>
    </source>
</evidence>
<proteinExistence type="inferred from homology"/>
<sequence length="307" mass="34528">MGTPEFSVPMLEAIHNSQHKLVGVVTALDKPAGRGRKLKKSAVKTFAESKGLTILQPKNLKSDEFYTQIKTLNPNIIFVVAFRMLPKQVWNFPKYGTINLHASLLPDYRGAAPINWAIINGEKQTGLTTFFIDDKIDTGHIIDNTAFEISETDNVKDVYEKMIPRGVKISLSTLNRIAQEDIKPTPQKNAETSKKAPKLNKDNTRIDWNQTGQSIYNFIRGLSPNPAAWTILVNYDEEIYCKVLKANFNRQTPNIDNGKIIIDNKTMLVGVKDGLIEIEEIKLSGKRLMKALDLLNGFDLDKDAKML</sequence>
<comment type="caution">
    <text evidence="8">The sequence shown here is derived from an EMBL/GenBank/DDBJ whole genome shotgun (WGS) entry which is preliminary data.</text>
</comment>
<dbReference type="GO" id="GO:0005829">
    <property type="term" value="C:cytosol"/>
    <property type="evidence" value="ECO:0007669"/>
    <property type="project" value="TreeGrafter"/>
</dbReference>
<dbReference type="HAMAP" id="MF_00182">
    <property type="entry name" value="Formyl_trans"/>
    <property type="match status" value="1"/>
</dbReference>
<dbReference type="InterPro" id="IPR044135">
    <property type="entry name" value="Met-tRNA-FMT_C"/>
</dbReference>
<dbReference type="InterPro" id="IPR011034">
    <property type="entry name" value="Formyl_transferase-like_C_sf"/>
</dbReference>
<evidence type="ECO:0000259" key="6">
    <source>
        <dbReference type="Pfam" id="PF00551"/>
    </source>
</evidence>
<dbReference type="SUPFAM" id="SSF50486">
    <property type="entry name" value="FMT C-terminal domain-like"/>
    <property type="match status" value="1"/>
</dbReference>
<evidence type="ECO:0000256" key="1">
    <source>
        <dbReference type="ARBA" id="ARBA00010699"/>
    </source>
</evidence>
<dbReference type="InterPro" id="IPR005793">
    <property type="entry name" value="Formyl_trans_C"/>
</dbReference>
<organism evidence="8 9">
    <name type="scientific">Mesohalobacter halotolerans</name>
    <dbReference type="NCBI Taxonomy" id="1883405"/>
    <lineage>
        <taxon>Bacteria</taxon>
        <taxon>Pseudomonadati</taxon>
        <taxon>Bacteroidota</taxon>
        <taxon>Flavobacteriia</taxon>
        <taxon>Flavobacteriales</taxon>
        <taxon>Flavobacteriaceae</taxon>
        <taxon>Mesohalobacter</taxon>
    </lineage>
</organism>
<gene>
    <name evidence="5" type="primary">fmt</name>
    <name evidence="8" type="ORF">FCN74_08670</name>
</gene>
<evidence type="ECO:0000313" key="9">
    <source>
        <dbReference type="Proteomes" id="UP000306552"/>
    </source>
</evidence>
<name>A0A4U5TQG9_9FLAO</name>
<dbReference type="Proteomes" id="UP000306552">
    <property type="component" value="Unassembled WGS sequence"/>
</dbReference>
<feature type="domain" description="Formyl transferase C-terminal" evidence="7">
    <location>
        <begin position="198"/>
        <end position="298"/>
    </location>
</feature>
<comment type="catalytic activity">
    <reaction evidence="5">
        <text>L-methionyl-tRNA(fMet) + (6R)-10-formyltetrahydrofolate = N-formyl-L-methionyl-tRNA(fMet) + (6S)-5,6,7,8-tetrahydrofolate + H(+)</text>
        <dbReference type="Rhea" id="RHEA:24380"/>
        <dbReference type="Rhea" id="RHEA-COMP:9952"/>
        <dbReference type="Rhea" id="RHEA-COMP:9953"/>
        <dbReference type="ChEBI" id="CHEBI:15378"/>
        <dbReference type="ChEBI" id="CHEBI:57453"/>
        <dbReference type="ChEBI" id="CHEBI:78530"/>
        <dbReference type="ChEBI" id="CHEBI:78844"/>
        <dbReference type="ChEBI" id="CHEBI:195366"/>
        <dbReference type="EC" id="2.1.2.9"/>
    </reaction>
</comment>
<evidence type="ECO:0000256" key="2">
    <source>
        <dbReference type="ARBA" id="ARBA00012261"/>
    </source>
</evidence>
<keyword evidence="4 5" id="KW-0648">Protein biosynthesis</keyword>
<accession>A0A4U5TQG9</accession>
<evidence type="ECO:0000256" key="5">
    <source>
        <dbReference type="HAMAP-Rule" id="MF_00182"/>
    </source>
</evidence>
<dbReference type="EMBL" id="SWMU01000003">
    <property type="protein sequence ID" value="TKS56293.1"/>
    <property type="molecule type" value="Genomic_DNA"/>
</dbReference>
<comment type="function">
    <text evidence="5">Attaches a formyl group to the free amino group of methionyl-tRNA(fMet). The formyl group appears to play a dual role in the initiator identity of N-formylmethionyl-tRNA by promoting its recognition by IF2 and preventing the misappropriation of this tRNA by the elongation apparatus.</text>
</comment>
<evidence type="ECO:0000256" key="3">
    <source>
        <dbReference type="ARBA" id="ARBA00022679"/>
    </source>
</evidence>
<dbReference type="NCBIfam" id="TIGR00460">
    <property type="entry name" value="fmt"/>
    <property type="match status" value="1"/>
</dbReference>
<dbReference type="Pfam" id="PF00551">
    <property type="entry name" value="Formyl_trans_N"/>
    <property type="match status" value="1"/>
</dbReference>
<dbReference type="CDD" id="cd08704">
    <property type="entry name" value="Met_tRNA_FMT_C"/>
    <property type="match status" value="1"/>
</dbReference>
<dbReference type="AlphaFoldDB" id="A0A4U5TQG9"/>
<dbReference type="InterPro" id="IPR041711">
    <property type="entry name" value="Met-tRNA-FMT_N"/>
</dbReference>
<dbReference type="PANTHER" id="PTHR11138">
    <property type="entry name" value="METHIONYL-TRNA FORMYLTRANSFERASE"/>
    <property type="match status" value="1"/>
</dbReference>
<dbReference type="OrthoDB" id="9802815at2"/>
<dbReference type="PANTHER" id="PTHR11138:SF5">
    <property type="entry name" value="METHIONYL-TRNA FORMYLTRANSFERASE, MITOCHONDRIAL"/>
    <property type="match status" value="1"/>
</dbReference>